<dbReference type="InterPro" id="IPR020845">
    <property type="entry name" value="AMP-binding_CS"/>
</dbReference>
<dbReference type="Gene3D" id="3.30.300.30">
    <property type="match status" value="1"/>
</dbReference>
<dbReference type="GO" id="GO:0005777">
    <property type="term" value="C:peroxisome"/>
    <property type="evidence" value="ECO:0007669"/>
    <property type="project" value="UniProtKB-SubCell"/>
</dbReference>
<dbReference type="AlphaFoldDB" id="A0A1B0DRC8"/>
<protein>
    <recommendedName>
        <fullName evidence="5">Luciferin 4-monooxygenase</fullName>
        <ecNumber evidence="4">1.13.12.7</ecNumber>
    </recommendedName>
</protein>
<feature type="domain" description="AMP-dependent synthetase/ligase" evidence="14">
    <location>
        <begin position="118"/>
        <end position="482"/>
    </location>
</feature>
<name>A0A1B0DRC8_PHLPP</name>
<evidence type="ECO:0000256" key="2">
    <source>
        <dbReference type="ARBA" id="ARBA00004275"/>
    </source>
</evidence>
<keyword evidence="6" id="KW-0547">Nucleotide-binding</keyword>
<dbReference type="EMBL" id="AJVK01019899">
    <property type="status" value="NOT_ANNOTATED_CDS"/>
    <property type="molecule type" value="Genomic_DNA"/>
</dbReference>
<dbReference type="InterPro" id="IPR025110">
    <property type="entry name" value="AMP-bd_C"/>
</dbReference>
<evidence type="ECO:0000259" key="14">
    <source>
        <dbReference type="Pfam" id="PF00501"/>
    </source>
</evidence>
<dbReference type="PROSITE" id="PS00455">
    <property type="entry name" value="AMP_BINDING"/>
    <property type="match status" value="2"/>
</dbReference>
<keyword evidence="7" id="KW-0460">Magnesium</keyword>
<dbReference type="Gene3D" id="3.40.50.980">
    <property type="match status" value="3"/>
</dbReference>
<sequence>MTQPKIIFCSQFATEKVLNTSKKFPFIENVIQYGGTALVDGIYAFDNILKDKKYAKPEKEFVGPSQDLNRTAEILLSSGTTGLAKGVEITEWNLLATMNIYKSFTTLGEFIYFHLSKNQDKNGMIDGITGRKTSYSEIKEKALSLAEFLRQIGIKEGDVIGICSENRIEFTITMYSAFFVGAAIVGMNYLYKEGELIHTFQMTQPKIIFCSQFATEKVLNTSKKFPFIENVIQYGGTALVDGIYAFDNILKDKKYAKPEKEFVCPSKDLNRTAVILLSSGTTGLAKGVEVTERNLMASLGIFNEFWKALYNGRELTSINCTPWFQTLGFHSQIICLVENFTLIFLPRFEERPFLNCIQKYKVTHPVIVPSMALFLAKSPLVMEYDLSSLEELHCGGAPLSKELEDNVISRIPNLQGIRQGYGLSETTMTVLISYDIKSKSGSVGTVTKGTYCKVVNSETGKNLGPNEIGELYFKGPQIMKGYIGNDAATKETIDSEGWLRTGDLGYYDDDKYFFIVDRIKEVIKFRACQVPPAELEALLLAHPKIADAGVTGIPNEADGEHPMAFVVKKLNVEVTEQEIKDYIEDIVTDIKKLRGGVKFVNQIPKNATGKILRREL</sequence>
<dbReference type="Pfam" id="PF00501">
    <property type="entry name" value="AMP-binding"/>
    <property type="match status" value="1"/>
</dbReference>
<comment type="similarity">
    <text evidence="3">Belongs to the ATP-dependent AMP-binding enzyme family.</text>
</comment>
<dbReference type="EMBL" id="AJVK01019897">
    <property type="status" value="NOT_ANNOTATED_CDS"/>
    <property type="molecule type" value="Genomic_DNA"/>
</dbReference>
<keyword evidence="12" id="KW-0599">Photoprotein</keyword>
<dbReference type="Proteomes" id="UP000092462">
    <property type="component" value="Unassembled WGS sequence"/>
</dbReference>
<evidence type="ECO:0000256" key="9">
    <source>
        <dbReference type="ARBA" id="ARBA00023033"/>
    </source>
</evidence>
<dbReference type="Gene3D" id="2.30.38.10">
    <property type="entry name" value="Luciferase, Domain 3"/>
    <property type="match status" value="1"/>
</dbReference>
<dbReference type="PANTHER" id="PTHR24096:SF423">
    <property type="entry name" value="GM05240P"/>
    <property type="match status" value="1"/>
</dbReference>
<dbReference type="Pfam" id="PF13193">
    <property type="entry name" value="AMP-binding_C"/>
    <property type="match status" value="1"/>
</dbReference>
<comment type="catalytic activity">
    <reaction evidence="13">
        <text>firefly D-luciferin + ATP + O2 = firefly oxyluciferin + hnu + AMP + CO2 + diphosphate</text>
        <dbReference type="Rhea" id="RHEA:10732"/>
        <dbReference type="ChEBI" id="CHEBI:15379"/>
        <dbReference type="ChEBI" id="CHEBI:16526"/>
        <dbReference type="ChEBI" id="CHEBI:16792"/>
        <dbReference type="ChEBI" id="CHEBI:30212"/>
        <dbReference type="ChEBI" id="CHEBI:30616"/>
        <dbReference type="ChEBI" id="CHEBI:33019"/>
        <dbReference type="ChEBI" id="CHEBI:58038"/>
        <dbReference type="ChEBI" id="CHEBI:456215"/>
        <dbReference type="EC" id="1.13.12.7"/>
    </reaction>
</comment>
<organism evidence="16 17">
    <name type="scientific">Phlebotomus papatasi</name>
    <name type="common">Sandfly</name>
    <dbReference type="NCBI Taxonomy" id="29031"/>
    <lineage>
        <taxon>Eukaryota</taxon>
        <taxon>Metazoa</taxon>
        <taxon>Ecdysozoa</taxon>
        <taxon>Arthropoda</taxon>
        <taxon>Hexapoda</taxon>
        <taxon>Insecta</taxon>
        <taxon>Pterygota</taxon>
        <taxon>Neoptera</taxon>
        <taxon>Endopterygota</taxon>
        <taxon>Diptera</taxon>
        <taxon>Nematocera</taxon>
        <taxon>Psychodoidea</taxon>
        <taxon>Psychodidae</taxon>
        <taxon>Phlebotomus</taxon>
        <taxon>Phlebotomus</taxon>
    </lineage>
</organism>
<evidence type="ECO:0000256" key="8">
    <source>
        <dbReference type="ARBA" id="ARBA00023002"/>
    </source>
</evidence>
<comment type="subcellular location">
    <subcellularLocation>
        <location evidence="2">Peroxisome</location>
    </subcellularLocation>
</comment>
<dbReference type="EC" id="1.13.12.7" evidence="4"/>
<evidence type="ECO:0000256" key="10">
    <source>
        <dbReference type="ARBA" id="ARBA00023140"/>
    </source>
</evidence>
<keyword evidence="6" id="KW-0067">ATP-binding</keyword>
<dbReference type="EnsemblMetazoa" id="PPAI011111-RA">
    <property type="protein sequence ID" value="PPAI011111-PA"/>
    <property type="gene ID" value="PPAI011111"/>
</dbReference>
<keyword evidence="10" id="KW-0576">Peroxisome</keyword>
<dbReference type="InterPro" id="IPR045851">
    <property type="entry name" value="AMP-bd_C_sf"/>
</dbReference>
<keyword evidence="9" id="KW-0503">Monooxygenase</keyword>
<evidence type="ECO:0000313" key="16">
    <source>
        <dbReference type="EnsemblMetazoa" id="PPAI011111-PA"/>
    </source>
</evidence>
<evidence type="ECO:0000313" key="17">
    <source>
        <dbReference type="Proteomes" id="UP000092462"/>
    </source>
</evidence>
<evidence type="ECO:0000256" key="3">
    <source>
        <dbReference type="ARBA" id="ARBA00006432"/>
    </source>
</evidence>
<dbReference type="EMBL" id="AJVK01019898">
    <property type="status" value="NOT_ANNOTATED_CDS"/>
    <property type="molecule type" value="Genomic_DNA"/>
</dbReference>
<accession>A0A1B0DRC8</accession>
<keyword evidence="8" id="KW-0560">Oxidoreductase</keyword>
<evidence type="ECO:0000256" key="1">
    <source>
        <dbReference type="ARBA" id="ARBA00001946"/>
    </source>
</evidence>
<dbReference type="FunFam" id="3.30.300.30:FF:000007">
    <property type="entry name" value="4-coumarate--CoA ligase 2"/>
    <property type="match status" value="1"/>
</dbReference>
<evidence type="ECO:0000256" key="4">
    <source>
        <dbReference type="ARBA" id="ARBA00012532"/>
    </source>
</evidence>
<evidence type="ECO:0000256" key="6">
    <source>
        <dbReference type="ARBA" id="ARBA00022840"/>
    </source>
</evidence>
<feature type="domain" description="AMP-binding enzyme C-terminal" evidence="15">
    <location>
        <begin position="534"/>
        <end position="610"/>
    </location>
</feature>
<dbReference type="VEuPathDB" id="VectorBase:PPAI011111"/>
<evidence type="ECO:0000256" key="5">
    <source>
        <dbReference type="ARBA" id="ARBA00019043"/>
    </source>
</evidence>
<dbReference type="PANTHER" id="PTHR24096">
    <property type="entry name" value="LONG-CHAIN-FATTY-ACID--COA LIGASE"/>
    <property type="match status" value="1"/>
</dbReference>
<keyword evidence="11" id="KW-0455">Luminescence</keyword>
<evidence type="ECO:0000256" key="13">
    <source>
        <dbReference type="ARBA" id="ARBA00048497"/>
    </source>
</evidence>
<dbReference type="VEuPathDB" id="VectorBase:PPAPM1_001832"/>
<dbReference type="GO" id="GO:0005524">
    <property type="term" value="F:ATP binding"/>
    <property type="evidence" value="ECO:0007669"/>
    <property type="project" value="UniProtKB-KW"/>
</dbReference>
<evidence type="ECO:0000256" key="7">
    <source>
        <dbReference type="ARBA" id="ARBA00022842"/>
    </source>
</evidence>
<evidence type="ECO:0000256" key="12">
    <source>
        <dbReference type="ARBA" id="ARBA00023262"/>
    </source>
</evidence>
<evidence type="ECO:0000256" key="11">
    <source>
        <dbReference type="ARBA" id="ARBA00023223"/>
    </source>
</evidence>
<dbReference type="GO" id="GO:0008218">
    <property type="term" value="P:bioluminescence"/>
    <property type="evidence" value="ECO:0007669"/>
    <property type="project" value="UniProtKB-KW"/>
</dbReference>
<keyword evidence="17" id="KW-1185">Reference proteome</keyword>
<proteinExistence type="inferred from homology"/>
<dbReference type="VEuPathDB" id="VectorBase:PPAPM1_006648"/>
<reference evidence="16" key="1">
    <citation type="submission" date="2022-08" db="UniProtKB">
        <authorList>
            <consortium name="EnsemblMetazoa"/>
        </authorList>
    </citation>
    <scope>IDENTIFICATION</scope>
    <source>
        <strain evidence="16">Israel</strain>
    </source>
</reference>
<dbReference type="GO" id="GO:0016405">
    <property type="term" value="F:CoA-ligase activity"/>
    <property type="evidence" value="ECO:0007669"/>
    <property type="project" value="TreeGrafter"/>
</dbReference>
<dbReference type="CDD" id="cd05911">
    <property type="entry name" value="Firefly_Luc_like"/>
    <property type="match status" value="1"/>
</dbReference>
<dbReference type="GO" id="GO:0004497">
    <property type="term" value="F:monooxygenase activity"/>
    <property type="evidence" value="ECO:0007669"/>
    <property type="project" value="UniProtKB-KW"/>
</dbReference>
<evidence type="ECO:0000259" key="15">
    <source>
        <dbReference type="Pfam" id="PF13193"/>
    </source>
</evidence>
<comment type="cofactor">
    <cofactor evidence="1">
        <name>Mg(2+)</name>
        <dbReference type="ChEBI" id="CHEBI:18420"/>
    </cofactor>
</comment>
<dbReference type="SUPFAM" id="SSF56801">
    <property type="entry name" value="Acetyl-CoA synthetase-like"/>
    <property type="match status" value="2"/>
</dbReference>
<dbReference type="EMBL" id="AJVK01019900">
    <property type="status" value="NOT_ANNOTATED_CDS"/>
    <property type="molecule type" value="Genomic_DNA"/>
</dbReference>
<dbReference type="InterPro" id="IPR000873">
    <property type="entry name" value="AMP-dep_synth/lig_dom"/>
</dbReference>